<evidence type="ECO:0000256" key="1">
    <source>
        <dbReference type="SAM" id="MobiDB-lite"/>
    </source>
</evidence>
<dbReference type="RefSeq" id="XP_025485369.1">
    <property type="nucleotide sequence ID" value="XM_025629688.1"/>
</dbReference>
<feature type="chain" id="PRO_5016296292" description="Secreted protein" evidence="2">
    <location>
        <begin position="23"/>
        <end position="222"/>
    </location>
</feature>
<evidence type="ECO:0000256" key="2">
    <source>
        <dbReference type="SAM" id="SignalP"/>
    </source>
</evidence>
<sequence>MWMWMWMSVCVCVKCLMCKKSAENGNQNSEAESHCIMGNIIVAGHVLRDERQKRKSCKGGRARRAKAAKCQKCSNNRPRRRLPHLPPPRSHDQSVDSSLGSASPQTNRSSLRPSSLFFPLLAPSSPTSPLSPLLSLLLSLNFASFRCLRPNSLFATPIPLSSSPVPILVRPPPPLRSNKSPLSLSCPYCACIRLVLFRLILFHSSPYRWEFAILSIPMSFLP</sequence>
<proteinExistence type="predicted"/>
<feature type="region of interest" description="Disordered" evidence="1">
    <location>
        <begin position="68"/>
        <end position="110"/>
    </location>
</feature>
<evidence type="ECO:0000313" key="3">
    <source>
        <dbReference type="EMBL" id="PYH39891.1"/>
    </source>
</evidence>
<keyword evidence="2" id="KW-0732">Signal</keyword>
<keyword evidence="4" id="KW-1185">Reference proteome</keyword>
<dbReference type="EMBL" id="KZ821445">
    <property type="protein sequence ID" value="PYH39891.1"/>
    <property type="molecule type" value="Genomic_DNA"/>
</dbReference>
<accession>A0A318YY29</accession>
<organism evidence="3 4">
    <name type="scientific">Aspergillus neoniger (strain CBS 115656)</name>
    <dbReference type="NCBI Taxonomy" id="1448310"/>
    <lineage>
        <taxon>Eukaryota</taxon>
        <taxon>Fungi</taxon>
        <taxon>Dikarya</taxon>
        <taxon>Ascomycota</taxon>
        <taxon>Pezizomycotina</taxon>
        <taxon>Eurotiomycetes</taxon>
        <taxon>Eurotiomycetidae</taxon>
        <taxon>Eurotiales</taxon>
        <taxon>Aspergillaceae</taxon>
        <taxon>Aspergillus</taxon>
        <taxon>Aspergillus subgen. Circumdati</taxon>
    </lineage>
</organism>
<dbReference type="Proteomes" id="UP000247647">
    <property type="component" value="Unassembled WGS sequence"/>
</dbReference>
<dbReference type="GeneID" id="37132144"/>
<protein>
    <recommendedName>
        <fullName evidence="5">Secreted protein</fullName>
    </recommendedName>
</protein>
<name>A0A318YY29_ASPNB</name>
<dbReference type="AlphaFoldDB" id="A0A318YY29"/>
<feature type="signal peptide" evidence="2">
    <location>
        <begin position="1"/>
        <end position="22"/>
    </location>
</feature>
<reference evidence="3" key="1">
    <citation type="submission" date="2016-12" db="EMBL/GenBank/DDBJ databases">
        <title>The genomes of Aspergillus section Nigri reveals drivers in fungal speciation.</title>
        <authorList>
            <consortium name="DOE Joint Genome Institute"/>
            <person name="Vesth T.C."/>
            <person name="Nybo J."/>
            <person name="Theobald S."/>
            <person name="Brandl J."/>
            <person name="Frisvad J.C."/>
            <person name="Nielsen K.F."/>
            <person name="Lyhne E.K."/>
            <person name="Kogle M.E."/>
            <person name="Kuo A."/>
            <person name="Riley R."/>
            <person name="Clum A."/>
            <person name="Nolan M."/>
            <person name="Lipzen A."/>
            <person name="Salamov A."/>
            <person name="Henrissat B."/>
            <person name="Wiebenga A."/>
            <person name="De Vries R.P."/>
            <person name="Grigoriev I.V."/>
            <person name="Mortensen U.H."/>
            <person name="Andersen M.R."/>
            <person name="Baker S.E."/>
        </authorList>
    </citation>
    <scope>NUCLEOTIDE SEQUENCE [LARGE SCALE GENOMIC DNA]</scope>
    <source>
        <strain evidence="3">CBS 115656</strain>
    </source>
</reference>
<gene>
    <name evidence="3" type="ORF">BO87DRAFT_9405</name>
</gene>
<feature type="compositionally biased region" description="Polar residues" evidence="1">
    <location>
        <begin position="95"/>
        <end position="106"/>
    </location>
</feature>
<evidence type="ECO:0000313" key="4">
    <source>
        <dbReference type="Proteomes" id="UP000247647"/>
    </source>
</evidence>
<evidence type="ECO:0008006" key="5">
    <source>
        <dbReference type="Google" id="ProtNLM"/>
    </source>
</evidence>